<organism evidence="3 4">
    <name type="scientific">Meloidogyne enterolobii</name>
    <name type="common">Root-knot nematode worm</name>
    <name type="synonym">Meloidogyne mayaguensis</name>
    <dbReference type="NCBI Taxonomy" id="390850"/>
    <lineage>
        <taxon>Eukaryota</taxon>
        <taxon>Metazoa</taxon>
        <taxon>Ecdysozoa</taxon>
        <taxon>Nematoda</taxon>
        <taxon>Chromadorea</taxon>
        <taxon>Rhabditida</taxon>
        <taxon>Tylenchina</taxon>
        <taxon>Tylenchomorpha</taxon>
        <taxon>Tylenchoidea</taxon>
        <taxon>Meloidogynidae</taxon>
        <taxon>Meloidogyninae</taxon>
        <taxon>Meloidogyne</taxon>
    </lineage>
</organism>
<accession>A0A6V7WMZ5</accession>
<proteinExistence type="predicted"/>
<evidence type="ECO:0000256" key="1">
    <source>
        <dbReference type="SAM" id="MobiDB-lite"/>
    </source>
</evidence>
<dbReference type="AlphaFoldDB" id="A0A6V7WMZ5"/>
<gene>
    <name evidence="3" type="ORF">MENT_LOCUS41003</name>
</gene>
<name>A0A6V7WMZ5_MELEN</name>
<keyword evidence="2" id="KW-0812">Transmembrane</keyword>
<feature type="region of interest" description="Disordered" evidence="1">
    <location>
        <begin position="1"/>
        <end position="22"/>
    </location>
</feature>
<protein>
    <submittedName>
        <fullName evidence="3">Uncharacterized protein</fullName>
    </submittedName>
</protein>
<dbReference type="Proteomes" id="UP000580250">
    <property type="component" value="Unassembled WGS sequence"/>
</dbReference>
<reference evidence="3 4" key="1">
    <citation type="submission" date="2020-08" db="EMBL/GenBank/DDBJ databases">
        <authorList>
            <person name="Koutsovoulos G."/>
            <person name="Danchin GJ E."/>
        </authorList>
    </citation>
    <scope>NUCLEOTIDE SEQUENCE [LARGE SCALE GENOMIC DNA]</scope>
</reference>
<dbReference type="EMBL" id="CAJEWN010000687">
    <property type="protein sequence ID" value="CAD2188359.1"/>
    <property type="molecule type" value="Genomic_DNA"/>
</dbReference>
<comment type="caution">
    <text evidence="3">The sequence shown here is derived from an EMBL/GenBank/DDBJ whole genome shotgun (WGS) entry which is preliminary data.</text>
</comment>
<evidence type="ECO:0000256" key="2">
    <source>
        <dbReference type="SAM" id="Phobius"/>
    </source>
</evidence>
<evidence type="ECO:0000313" key="4">
    <source>
        <dbReference type="Proteomes" id="UP000580250"/>
    </source>
</evidence>
<keyword evidence="2" id="KW-1133">Transmembrane helix</keyword>
<keyword evidence="2" id="KW-0472">Membrane</keyword>
<sequence>MAHPHNVSAPKRRTPRCPTTKMPHLKMPNTVKMLNLSNYTFKIGEILIKKCINGIFHAYMRVYFGLLAYFCAYFGNFLCIL</sequence>
<feature type="transmembrane region" description="Helical" evidence="2">
    <location>
        <begin position="62"/>
        <end position="80"/>
    </location>
</feature>
<evidence type="ECO:0000313" key="3">
    <source>
        <dbReference type="EMBL" id="CAD2188359.1"/>
    </source>
</evidence>